<dbReference type="GO" id="GO:0005886">
    <property type="term" value="C:plasma membrane"/>
    <property type="evidence" value="ECO:0007669"/>
    <property type="project" value="UniProtKB-SubCell"/>
</dbReference>
<dbReference type="FunFam" id="3.30.565.10:FF:000006">
    <property type="entry name" value="Sensor histidine kinase WalK"/>
    <property type="match status" value="1"/>
</dbReference>
<dbReference type="InterPro" id="IPR005467">
    <property type="entry name" value="His_kinase_dom"/>
</dbReference>
<keyword evidence="8" id="KW-0547">Nucleotide-binding</keyword>
<evidence type="ECO:0000256" key="7">
    <source>
        <dbReference type="ARBA" id="ARBA00022692"/>
    </source>
</evidence>
<keyword evidence="12" id="KW-0902">Two-component regulatory system</keyword>
<feature type="transmembrane region" description="Helical" evidence="14">
    <location>
        <begin position="16"/>
        <end position="38"/>
    </location>
</feature>
<evidence type="ECO:0000259" key="15">
    <source>
        <dbReference type="PROSITE" id="PS50109"/>
    </source>
</evidence>
<dbReference type="Gene3D" id="6.10.340.10">
    <property type="match status" value="1"/>
</dbReference>
<dbReference type="InterPro" id="IPR003594">
    <property type="entry name" value="HATPase_dom"/>
</dbReference>
<proteinExistence type="predicted"/>
<evidence type="ECO:0000256" key="11">
    <source>
        <dbReference type="ARBA" id="ARBA00022989"/>
    </source>
</evidence>
<dbReference type="InterPro" id="IPR036890">
    <property type="entry name" value="HATPase_C_sf"/>
</dbReference>
<dbReference type="FunFam" id="1.10.287.130:FF:000001">
    <property type="entry name" value="Two-component sensor histidine kinase"/>
    <property type="match status" value="1"/>
</dbReference>
<dbReference type="SUPFAM" id="SSF55874">
    <property type="entry name" value="ATPase domain of HSP90 chaperone/DNA topoisomerase II/histidine kinase"/>
    <property type="match status" value="1"/>
</dbReference>
<dbReference type="InterPro" id="IPR036097">
    <property type="entry name" value="HisK_dim/P_sf"/>
</dbReference>
<dbReference type="Pfam" id="PF00512">
    <property type="entry name" value="HisKA"/>
    <property type="match status" value="1"/>
</dbReference>
<dbReference type="Gene3D" id="3.30.565.10">
    <property type="entry name" value="Histidine kinase-like ATPase, C-terminal domain"/>
    <property type="match status" value="1"/>
</dbReference>
<dbReference type="InterPro" id="IPR003660">
    <property type="entry name" value="HAMP_dom"/>
</dbReference>
<dbReference type="CDD" id="cd06225">
    <property type="entry name" value="HAMP"/>
    <property type="match status" value="1"/>
</dbReference>
<evidence type="ECO:0000256" key="1">
    <source>
        <dbReference type="ARBA" id="ARBA00000085"/>
    </source>
</evidence>
<gene>
    <name evidence="17" type="ORF">AHMF7605_11515</name>
</gene>
<dbReference type="Pfam" id="PF00672">
    <property type="entry name" value="HAMP"/>
    <property type="match status" value="1"/>
</dbReference>
<dbReference type="PRINTS" id="PR00344">
    <property type="entry name" value="BCTRLSENSOR"/>
</dbReference>
<dbReference type="GO" id="GO:0005524">
    <property type="term" value="F:ATP binding"/>
    <property type="evidence" value="ECO:0007669"/>
    <property type="project" value="UniProtKB-KW"/>
</dbReference>
<keyword evidence="11 14" id="KW-1133">Transmembrane helix</keyword>
<dbReference type="CDD" id="cd00075">
    <property type="entry name" value="HATPase"/>
    <property type="match status" value="1"/>
</dbReference>
<dbReference type="Proteomes" id="UP000240357">
    <property type="component" value="Unassembled WGS sequence"/>
</dbReference>
<keyword evidence="4" id="KW-1003">Cell membrane</keyword>
<evidence type="ECO:0000256" key="6">
    <source>
        <dbReference type="ARBA" id="ARBA00022679"/>
    </source>
</evidence>
<feature type="domain" description="Histidine kinase" evidence="15">
    <location>
        <begin position="277"/>
        <end position="493"/>
    </location>
</feature>
<evidence type="ECO:0000256" key="2">
    <source>
        <dbReference type="ARBA" id="ARBA00004651"/>
    </source>
</evidence>
<evidence type="ECO:0000256" key="3">
    <source>
        <dbReference type="ARBA" id="ARBA00012438"/>
    </source>
</evidence>
<dbReference type="GO" id="GO:0000155">
    <property type="term" value="F:phosphorelay sensor kinase activity"/>
    <property type="evidence" value="ECO:0007669"/>
    <property type="project" value="InterPro"/>
</dbReference>
<keyword evidence="18" id="KW-1185">Reference proteome</keyword>
<evidence type="ECO:0000256" key="10">
    <source>
        <dbReference type="ARBA" id="ARBA00022840"/>
    </source>
</evidence>
<dbReference type="SMART" id="SM00387">
    <property type="entry name" value="HATPase_c"/>
    <property type="match status" value="1"/>
</dbReference>
<dbReference type="SMART" id="SM00388">
    <property type="entry name" value="HisKA"/>
    <property type="match status" value="1"/>
</dbReference>
<name>A0A2T2YF22_9BACT</name>
<dbReference type="OrthoDB" id="9813151at2"/>
<evidence type="ECO:0000313" key="17">
    <source>
        <dbReference type="EMBL" id="PSR54102.1"/>
    </source>
</evidence>
<dbReference type="SUPFAM" id="SSF158472">
    <property type="entry name" value="HAMP domain-like"/>
    <property type="match status" value="1"/>
</dbReference>
<dbReference type="Pfam" id="PF02518">
    <property type="entry name" value="HATPase_c"/>
    <property type="match status" value="1"/>
</dbReference>
<keyword evidence="9 17" id="KW-0418">Kinase</keyword>
<dbReference type="InterPro" id="IPR003661">
    <property type="entry name" value="HisK_dim/P_dom"/>
</dbReference>
<dbReference type="CDD" id="cd00082">
    <property type="entry name" value="HisKA"/>
    <property type="match status" value="1"/>
</dbReference>
<keyword evidence="7 14" id="KW-0812">Transmembrane</keyword>
<feature type="domain" description="HAMP" evidence="16">
    <location>
        <begin position="210"/>
        <end position="262"/>
    </location>
</feature>
<comment type="caution">
    <text evidence="17">The sequence shown here is derived from an EMBL/GenBank/DDBJ whole genome shotgun (WGS) entry which is preliminary data.</text>
</comment>
<evidence type="ECO:0000256" key="14">
    <source>
        <dbReference type="SAM" id="Phobius"/>
    </source>
</evidence>
<accession>A0A2T2YF22</accession>
<evidence type="ECO:0000256" key="5">
    <source>
        <dbReference type="ARBA" id="ARBA00022553"/>
    </source>
</evidence>
<sequence>MTSSRNLGARSFFSRLYWKIALIFLLLLMVLAAIYVYLTAYSAQRYFEATHQQLNREVAAHIVKFMPPFQNGKVQRQQAENIFFNVMVTNPSVEVYLLDTTGTILTYQAPAGKVRLQQVALRPIHQFIQAKGQLFIRGDDPRHPNKQKIFSAAQVLQGPRVAGYIYVVLTSEEYVSETELLFRSHVLRLGVLTITITLVAALVTGLLAFWVITKNLNQIIQTVKQFREGDWQARIPFQEKGELGELAATFNEMADTLLRNVEELNRTEKLRRELIGNISHDLRTPLAAVHGYAETMLLKQETLTAAERNQYTSVILQSSERLKKLVNALFELSKLEAKEVQVQPEPFVIAELMQEVLQEFTLTAQHKGLQLVCTQCKNPARVSADIGLIERVLQNLLDNALKYTPSGGTVILRLTQQQQMLEISVTDTGPGIPDTLLPYLFDHYQRYSQAPTEGAGLGLVIVKKILELHQTQIFVSSKLGQGTRFWFQLPCYQPAV</sequence>
<dbReference type="EC" id="2.7.13.3" evidence="3"/>
<keyword evidence="13 14" id="KW-0472">Membrane</keyword>
<dbReference type="PROSITE" id="PS50885">
    <property type="entry name" value="HAMP"/>
    <property type="match status" value="1"/>
</dbReference>
<evidence type="ECO:0000259" key="16">
    <source>
        <dbReference type="PROSITE" id="PS50885"/>
    </source>
</evidence>
<reference evidence="17 18" key="1">
    <citation type="submission" date="2018-03" db="EMBL/GenBank/DDBJ databases">
        <title>Adhaeribacter sp. HMF7605 Genome sequencing and assembly.</title>
        <authorList>
            <person name="Kang H."/>
            <person name="Kang J."/>
            <person name="Cha I."/>
            <person name="Kim H."/>
            <person name="Joh K."/>
        </authorList>
    </citation>
    <scope>NUCLEOTIDE SEQUENCE [LARGE SCALE GENOMIC DNA]</scope>
    <source>
        <strain evidence="17 18">HMF7605</strain>
    </source>
</reference>
<dbReference type="InterPro" id="IPR050398">
    <property type="entry name" value="HssS/ArlS-like"/>
</dbReference>
<comment type="subcellular location">
    <subcellularLocation>
        <location evidence="2">Cell membrane</location>
        <topology evidence="2">Multi-pass membrane protein</topology>
    </subcellularLocation>
</comment>
<protein>
    <recommendedName>
        <fullName evidence="3">histidine kinase</fullName>
        <ecNumber evidence="3">2.7.13.3</ecNumber>
    </recommendedName>
</protein>
<dbReference type="Gene3D" id="1.10.287.130">
    <property type="match status" value="1"/>
</dbReference>
<evidence type="ECO:0000313" key="18">
    <source>
        <dbReference type="Proteomes" id="UP000240357"/>
    </source>
</evidence>
<dbReference type="EMBL" id="PYFT01000001">
    <property type="protein sequence ID" value="PSR54102.1"/>
    <property type="molecule type" value="Genomic_DNA"/>
</dbReference>
<organism evidence="17 18">
    <name type="scientific">Adhaeribacter arboris</name>
    <dbReference type="NCBI Taxonomy" id="2072846"/>
    <lineage>
        <taxon>Bacteria</taxon>
        <taxon>Pseudomonadati</taxon>
        <taxon>Bacteroidota</taxon>
        <taxon>Cytophagia</taxon>
        <taxon>Cytophagales</taxon>
        <taxon>Hymenobacteraceae</taxon>
        <taxon>Adhaeribacter</taxon>
    </lineage>
</organism>
<evidence type="ECO:0000256" key="9">
    <source>
        <dbReference type="ARBA" id="ARBA00022777"/>
    </source>
</evidence>
<dbReference type="InterPro" id="IPR004358">
    <property type="entry name" value="Sig_transdc_His_kin-like_C"/>
</dbReference>
<keyword evidence="5" id="KW-0597">Phosphoprotein</keyword>
<dbReference type="AlphaFoldDB" id="A0A2T2YF22"/>
<comment type="catalytic activity">
    <reaction evidence="1">
        <text>ATP + protein L-histidine = ADP + protein N-phospho-L-histidine.</text>
        <dbReference type="EC" id="2.7.13.3"/>
    </reaction>
</comment>
<dbReference type="RefSeq" id="WP_106929439.1">
    <property type="nucleotide sequence ID" value="NZ_PYFT01000001.1"/>
</dbReference>
<dbReference type="SUPFAM" id="SSF47384">
    <property type="entry name" value="Homodimeric domain of signal transducing histidine kinase"/>
    <property type="match status" value="1"/>
</dbReference>
<dbReference type="PANTHER" id="PTHR45528">
    <property type="entry name" value="SENSOR HISTIDINE KINASE CPXA"/>
    <property type="match status" value="1"/>
</dbReference>
<keyword evidence="10" id="KW-0067">ATP-binding</keyword>
<dbReference type="PANTHER" id="PTHR45528:SF1">
    <property type="entry name" value="SENSOR HISTIDINE KINASE CPXA"/>
    <property type="match status" value="1"/>
</dbReference>
<dbReference type="PROSITE" id="PS50109">
    <property type="entry name" value="HIS_KIN"/>
    <property type="match status" value="1"/>
</dbReference>
<feature type="transmembrane region" description="Helical" evidence="14">
    <location>
        <begin position="189"/>
        <end position="212"/>
    </location>
</feature>
<dbReference type="SMART" id="SM00304">
    <property type="entry name" value="HAMP"/>
    <property type="match status" value="1"/>
</dbReference>
<evidence type="ECO:0000256" key="13">
    <source>
        <dbReference type="ARBA" id="ARBA00023136"/>
    </source>
</evidence>
<evidence type="ECO:0000256" key="12">
    <source>
        <dbReference type="ARBA" id="ARBA00023012"/>
    </source>
</evidence>
<evidence type="ECO:0000256" key="4">
    <source>
        <dbReference type="ARBA" id="ARBA00022475"/>
    </source>
</evidence>
<evidence type="ECO:0000256" key="8">
    <source>
        <dbReference type="ARBA" id="ARBA00022741"/>
    </source>
</evidence>
<keyword evidence="6" id="KW-0808">Transferase</keyword>